<evidence type="ECO:0000256" key="3">
    <source>
        <dbReference type="ARBA" id="ARBA00022692"/>
    </source>
</evidence>
<feature type="transmembrane region" description="Helical" evidence="7">
    <location>
        <begin position="517"/>
        <end position="547"/>
    </location>
</feature>
<feature type="transmembrane region" description="Helical" evidence="7">
    <location>
        <begin position="62"/>
        <end position="90"/>
    </location>
</feature>
<feature type="transmembrane region" description="Helical" evidence="7">
    <location>
        <begin position="594"/>
        <end position="613"/>
    </location>
</feature>
<gene>
    <name evidence="9" type="primary">sdcS</name>
    <name evidence="9" type="ORF">HT99x_00598</name>
    <name evidence="10" type="ORF">HT99x_014350</name>
</gene>
<evidence type="ECO:0000256" key="7">
    <source>
        <dbReference type="SAM" id="Phobius"/>
    </source>
</evidence>
<dbReference type="RefSeq" id="WP_075065241.1">
    <property type="nucleotide sequence ID" value="NZ_LKAJ02000001.1"/>
</dbReference>
<evidence type="ECO:0000256" key="6">
    <source>
        <dbReference type="ARBA" id="ARBA00023136"/>
    </source>
</evidence>
<feature type="transmembrane region" description="Helical" evidence="7">
    <location>
        <begin position="187"/>
        <end position="210"/>
    </location>
</feature>
<dbReference type="PANTHER" id="PTHR43652">
    <property type="entry name" value="BASIC AMINO ACID ANTIPORTER YFCC-RELATED"/>
    <property type="match status" value="1"/>
</dbReference>
<organism evidence="9">
    <name type="scientific">Candidatus Berkiella aquae</name>
    <dbReference type="NCBI Taxonomy" id="295108"/>
    <lineage>
        <taxon>Bacteria</taxon>
        <taxon>Pseudomonadati</taxon>
        <taxon>Pseudomonadota</taxon>
        <taxon>Gammaproteobacteria</taxon>
        <taxon>Candidatus Berkiellales</taxon>
        <taxon>Candidatus Berkiellaceae</taxon>
        <taxon>Candidatus Berkiella</taxon>
    </lineage>
</organism>
<dbReference type="GO" id="GO:0008324">
    <property type="term" value="F:monoatomic cation transmembrane transporter activity"/>
    <property type="evidence" value="ECO:0007669"/>
    <property type="project" value="InterPro"/>
</dbReference>
<keyword evidence="6 7" id="KW-0472">Membrane</keyword>
<dbReference type="PROSITE" id="PS51202">
    <property type="entry name" value="RCK_C"/>
    <property type="match status" value="2"/>
</dbReference>
<keyword evidence="3 7" id="KW-0812">Transmembrane</keyword>
<feature type="domain" description="RCK C-terminal" evidence="8">
    <location>
        <begin position="325"/>
        <end position="411"/>
    </location>
</feature>
<feature type="transmembrane region" description="Helical" evidence="7">
    <location>
        <begin position="7"/>
        <end position="26"/>
    </location>
</feature>
<dbReference type="PANTHER" id="PTHR43652:SF2">
    <property type="entry name" value="BASIC AMINO ACID ANTIPORTER YFCC-RELATED"/>
    <property type="match status" value="1"/>
</dbReference>
<dbReference type="InterPro" id="IPR004680">
    <property type="entry name" value="Cit_transptr-like_dom"/>
</dbReference>
<evidence type="ECO:0000259" key="8">
    <source>
        <dbReference type="PROSITE" id="PS51202"/>
    </source>
</evidence>
<evidence type="ECO:0000313" key="9">
    <source>
        <dbReference type="EMBL" id="KRG22179.1"/>
    </source>
</evidence>
<dbReference type="Pfam" id="PF02080">
    <property type="entry name" value="TrkA_C"/>
    <property type="match status" value="1"/>
</dbReference>
<dbReference type="SUPFAM" id="SSF116726">
    <property type="entry name" value="TrkA C-terminal domain-like"/>
    <property type="match status" value="2"/>
</dbReference>
<evidence type="ECO:0000313" key="10">
    <source>
        <dbReference type="EMBL" id="MCS5712618.1"/>
    </source>
</evidence>
<dbReference type="OrthoDB" id="9809303at2"/>
<dbReference type="EMBL" id="LKAJ01000002">
    <property type="protein sequence ID" value="KRG22179.1"/>
    <property type="molecule type" value="Genomic_DNA"/>
</dbReference>
<reference evidence="9" key="1">
    <citation type="submission" date="2015-09" db="EMBL/GenBank/DDBJ databases">
        <title>Draft Genome Sequences of Two Novel Amoeba-resistant Intranuclear Bacteria, Candidatus Berkiella cookevillensis and Candidatus Berkiella aquae.</title>
        <authorList>
            <person name="Mehari Y.T."/>
            <person name="Arivett B.A."/>
            <person name="Farone A.L."/>
            <person name="Gunderson J.H."/>
            <person name="Farone M.B."/>
        </authorList>
    </citation>
    <scope>NUCLEOTIDE SEQUENCE [LARGE SCALE GENOMIC DNA]</scope>
    <source>
        <strain evidence="9">HT99</strain>
    </source>
</reference>
<evidence type="ECO:0000256" key="2">
    <source>
        <dbReference type="ARBA" id="ARBA00022448"/>
    </source>
</evidence>
<reference evidence="10" key="2">
    <citation type="journal article" date="2016" name="Genome Announc.">
        <title>Draft Genome Sequences of Two Novel Amoeba-Resistant Intranuclear Bacteria, 'Candidatus Berkiella cookevillensis' and 'Candidatus Berkiella aquae'.</title>
        <authorList>
            <person name="Mehari Y.T."/>
            <person name="Arivett B.A."/>
            <person name="Farone A.L."/>
            <person name="Gunderson J.H."/>
            <person name="Farone M.B."/>
        </authorList>
    </citation>
    <scope>NUCLEOTIDE SEQUENCE</scope>
    <source>
        <strain evidence="10">HT99</strain>
    </source>
</reference>
<dbReference type="GO" id="GO:0006813">
    <property type="term" value="P:potassium ion transport"/>
    <property type="evidence" value="ECO:0007669"/>
    <property type="project" value="InterPro"/>
</dbReference>
<evidence type="ECO:0000313" key="11">
    <source>
        <dbReference type="Proteomes" id="UP000051497"/>
    </source>
</evidence>
<keyword evidence="4" id="KW-0677">Repeat</keyword>
<dbReference type="InterPro" id="IPR006037">
    <property type="entry name" value="RCK_C"/>
</dbReference>
<feature type="transmembrane region" description="Helical" evidence="7">
    <location>
        <begin position="102"/>
        <end position="125"/>
    </location>
</feature>
<dbReference type="InterPro" id="IPR036721">
    <property type="entry name" value="RCK_C_sf"/>
</dbReference>
<evidence type="ECO:0000256" key="1">
    <source>
        <dbReference type="ARBA" id="ARBA00004141"/>
    </source>
</evidence>
<dbReference type="AlphaFoldDB" id="A0A0Q9Z130"/>
<proteinExistence type="predicted"/>
<accession>A0A0Q9Z130</accession>
<feature type="transmembrane region" description="Helical" evidence="7">
    <location>
        <begin position="146"/>
        <end position="167"/>
    </location>
</feature>
<dbReference type="Pfam" id="PF03600">
    <property type="entry name" value="CitMHS"/>
    <property type="match status" value="1"/>
</dbReference>
<sequence length="617" mass="66657">MLGVHGLTPDIFLVVSIIVVTMILFVTEVVRVDVVAFLVLVLLGLTRLVPSDALFSGFSSDAVIALIGVMIISAGLERSGVVAKMAYYIMRLGGSSENRIRLYLMGVSGFCAGFLRSVSTVALLLPIITRIRQVTGIAKSRLLLPLSFCAILGSTLTMLGTGPLILLNSLLINSNGLTDKSGVKAPALGLFSVFPIGLALLVMGIIYFILLGKWVLPKAPLHVGTLNNGGSPGYFKRVYGIGADFCECRVPASSSLVDNTLRQWEWLLPPTIAIIGIKIGNNLHMPPLRKTEIKANSVIAMFGPKEEVEEFAKKYGLRMSPYLTAFPEHISPPHAGLCEAVVPPSSRLLGTNFGDLHMRREYGIQVLAVHRGDKVRRGKKEIGGLTLRAGDTLGMFCQWNSLGLLQKNPDFVIVTTDYPRKKMHTDKMWFAVFFFVLSIALIIFSDLSVSIGLLVGAVGMIFSGVISIDDAYEAVSWKTVFLLAGLIPLGIAVQTSGTSDWMGAYILKACAGYPEWILLLILGVIASIGSIILSNVGATIVLVPLAVHLAQILGDDPRAFALMVAIATSNSFIVPTHQANALISLPGEYKIMDFIKAGGLMSFLYLIVVMLMIKWMF</sequence>
<comment type="caution">
    <text evidence="9">The sequence shown here is derived from an EMBL/GenBank/DDBJ whole genome shotgun (WGS) entry which is preliminary data.</text>
</comment>
<dbReference type="EMBL" id="LKAJ02000001">
    <property type="protein sequence ID" value="MCS5712618.1"/>
    <property type="molecule type" value="Genomic_DNA"/>
</dbReference>
<dbReference type="GO" id="GO:0005886">
    <property type="term" value="C:plasma membrane"/>
    <property type="evidence" value="ECO:0007669"/>
    <property type="project" value="TreeGrafter"/>
</dbReference>
<protein>
    <submittedName>
        <fullName evidence="10">Anion permease</fullName>
    </submittedName>
    <submittedName>
        <fullName evidence="9">Sodium-dependent dicarboxylate transporter SdcS</fullName>
    </submittedName>
</protein>
<dbReference type="Proteomes" id="UP000051497">
    <property type="component" value="Unassembled WGS sequence"/>
</dbReference>
<feature type="transmembrane region" description="Helical" evidence="7">
    <location>
        <begin position="428"/>
        <end position="445"/>
    </location>
</feature>
<comment type="subcellular location">
    <subcellularLocation>
        <location evidence="1">Membrane</location>
        <topology evidence="1">Multi-pass membrane protein</topology>
    </subcellularLocation>
</comment>
<keyword evidence="5 7" id="KW-1133">Transmembrane helix</keyword>
<feature type="domain" description="RCK C-terminal" evidence="8">
    <location>
        <begin position="233"/>
        <end position="317"/>
    </location>
</feature>
<evidence type="ECO:0000256" key="4">
    <source>
        <dbReference type="ARBA" id="ARBA00022737"/>
    </source>
</evidence>
<name>A0A0Q9Z130_9GAMM</name>
<feature type="transmembrane region" description="Helical" evidence="7">
    <location>
        <begin position="480"/>
        <end position="497"/>
    </location>
</feature>
<dbReference type="Gene3D" id="3.30.70.1450">
    <property type="entry name" value="Regulator of K+ conductance, C-terminal domain"/>
    <property type="match status" value="2"/>
</dbReference>
<evidence type="ECO:0000256" key="5">
    <source>
        <dbReference type="ARBA" id="ARBA00022989"/>
    </source>
</evidence>
<keyword evidence="2" id="KW-0813">Transport</keyword>
<keyword evidence="11" id="KW-1185">Reference proteome</keyword>
<reference evidence="10" key="3">
    <citation type="submission" date="2021-06" db="EMBL/GenBank/DDBJ databases">
        <title>Genomic Description and Analysis of Intracellular Bacteria, Candidatus Berkiella cookevillensis and Candidatus Berkiella aquae.</title>
        <authorList>
            <person name="Kidane D.T."/>
            <person name="Mehari Y.T."/>
            <person name="Rice F.C."/>
            <person name="Arivett B.A."/>
            <person name="Farone A.L."/>
            <person name="Berk S.G."/>
            <person name="Farone M.B."/>
        </authorList>
    </citation>
    <scope>NUCLEOTIDE SEQUENCE</scope>
    <source>
        <strain evidence="10">HT99</strain>
    </source>
</reference>
<feature type="transmembrane region" description="Helical" evidence="7">
    <location>
        <begin position="559"/>
        <end position="574"/>
    </location>
</feature>
<dbReference type="InterPro" id="IPR051679">
    <property type="entry name" value="DASS-Related_Transporters"/>
</dbReference>
<feature type="transmembrane region" description="Helical" evidence="7">
    <location>
        <begin position="451"/>
        <end position="468"/>
    </location>
</feature>